<evidence type="ECO:0000313" key="2">
    <source>
        <dbReference type="EMBL" id="KAK4813992.1"/>
    </source>
</evidence>
<protein>
    <submittedName>
        <fullName evidence="2">Uncharacterized protein</fullName>
    </submittedName>
</protein>
<dbReference type="Proteomes" id="UP001333110">
    <property type="component" value="Unassembled WGS sequence"/>
</dbReference>
<accession>A0AAN7RRB9</accession>
<feature type="non-terminal residue" evidence="2">
    <location>
        <position position="397"/>
    </location>
</feature>
<reference evidence="2 3" key="1">
    <citation type="journal article" date="2023" name="J. Hered.">
        <title>Chromosome-level genome of the wood stork (Mycteria americana) provides insight into avian chromosome evolution.</title>
        <authorList>
            <person name="Flamio R. Jr."/>
            <person name="Ramstad K.M."/>
        </authorList>
    </citation>
    <scope>NUCLEOTIDE SEQUENCE [LARGE SCALE GENOMIC DNA]</scope>
    <source>
        <strain evidence="2">JAX WOST 10</strain>
    </source>
</reference>
<proteinExistence type="predicted"/>
<feature type="region of interest" description="Disordered" evidence="1">
    <location>
        <begin position="288"/>
        <end position="308"/>
    </location>
</feature>
<keyword evidence="3" id="KW-1185">Reference proteome</keyword>
<dbReference type="EMBL" id="JAUNZN010000011">
    <property type="protein sequence ID" value="KAK4813992.1"/>
    <property type="molecule type" value="Genomic_DNA"/>
</dbReference>
<evidence type="ECO:0000313" key="3">
    <source>
        <dbReference type="Proteomes" id="UP001333110"/>
    </source>
</evidence>
<comment type="caution">
    <text evidence="2">The sequence shown here is derived from an EMBL/GenBank/DDBJ whole genome shotgun (WGS) entry which is preliminary data.</text>
</comment>
<name>A0AAN7RRB9_MYCAM</name>
<gene>
    <name evidence="2" type="ORF">QYF61_004317</name>
</gene>
<sequence length="397" mass="43329">MDTIAQAKRLKPLWYGGRWLKYQYGEAWQIDYTTLPQSRQSKRHVLTMVEATTGWLETYPLPHVTAQNTILGLEKQALWCTRSWEGAQPGQLTPTGQRAIPDHMVSCPVYELGEVAGEQLSLLRDGLGIEERWHSVTAKAVSPARRCPWSWGCGRAAGAAPSTVPPAQQPLFRPAAQTPEARWGPAARGRRLLWQHAGVRYRPRSRHREASGDASSRAQCGRLSSADPLARVVSHKFKCNRVSETQPDGSGSAKQPLPSVVIVPAGVAFVPVPVALVPRKQGVLSPGAPWPAPAARSRTGAPHCPGKLPKGKLILARSGLRRSQPEVEKQREPSLMFISFSGHSLERSLFPSSEHSPSQRAQSRGIASLAEDPAAPFLGFDGKTSAAERSGCWIHFL</sequence>
<dbReference type="AlphaFoldDB" id="A0AAN7RRB9"/>
<dbReference type="SUPFAM" id="SSF53098">
    <property type="entry name" value="Ribonuclease H-like"/>
    <property type="match status" value="1"/>
</dbReference>
<organism evidence="2 3">
    <name type="scientific">Mycteria americana</name>
    <name type="common">Wood stork</name>
    <dbReference type="NCBI Taxonomy" id="33587"/>
    <lineage>
        <taxon>Eukaryota</taxon>
        <taxon>Metazoa</taxon>
        <taxon>Chordata</taxon>
        <taxon>Craniata</taxon>
        <taxon>Vertebrata</taxon>
        <taxon>Euteleostomi</taxon>
        <taxon>Archelosauria</taxon>
        <taxon>Archosauria</taxon>
        <taxon>Dinosauria</taxon>
        <taxon>Saurischia</taxon>
        <taxon>Theropoda</taxon>
        <taxon>Coelurosauria</taxon>
        <taxon>Aves</taxon>
        <taxon>Neognathae</taxon>
        <taxon>Neoaves</taxon>
        <taxon>Aequornithes</taxon>
        <taxon>Ciconiiformes</taxon>
        <taxon>Ciconiidae</taxon>
        <taxon>Mycteria</taxon>
    </lineage>
</organism>
<dbReference type="InterPro" id="IPR012337">
    <property type="entry name" value="RNaseH-like_sf"/>
</dbReference>
<evidence type="ECO:0000256" key="1">
    <source>
        <dbReference type="SAM" id="MobiDB-lite"/>
    </source>
</evidence>